<dbReference type="InterPro" id="IPR002347">
    <property type="entry name" value="SDR_fam"/>
</dbReference>
<name>A0AAP0NIG8_9MAGN</name>
<proteinExistence type="inferred from homology"/>
<comment type="caution">
    <text evidence="6">The sequence shown here is derived from an EMBL/GenBank/DDBJ whole genome shotgun (WGS) entry which is preliminary data.</text>
</comment>
<keyword evidence="5" id="KW-0812">Transmembrane</keyword>
<feature type="transmembrane region" description="Helical" evidence="5">
    <location>
        <begin position="6"/>
        <end position="30"/>
    </location>
</feature>
<dbReference type="PROSITE" id="PS00061">
    <property type="entry name" value="ADH_SHORT"/>
    <property type="match status" value="1"/>
</dbReference>
<dbReference type="SUPFAM" id="SSF51735">
    <property type="entry name" value="NAD(P)-binding Rossmann-fold domains"/>
    <property type="match status" value="1"/>
</dbReference>
<evidence type="ECO:0000256" key="3">
    <source>
        <dbReference type="ARBA" id="ARBA00023002"/>
    </source>
</evidence>
<evidence type="ECO:0000256" key="5">
    <source>
        <dbReference type="SAM" id="Phobius"/>
    </source>
</evidence>
<keyword evidence="3" id="KW-0560">Oxidoreductase</keyword>
<dbReference type="GO" id="GO:0016020">
    <property type="term" value="C:membrane"/>
    <property type="evidence" value="ECO:0007669"/>
    <property type="project" value="UniProtKB-SubCell"/>
</dbReference>
<protein>
    <submittedName>
        <fullName evidence="6">Uncharacterized protein</fullName>
    </submittedName>
</protein>
<dbReference type="PRINTS" id="PR00080">
    <property type="entry name" value="SDRFAMILY"/>
</dbReference>
<evidence type="ECO:0000313" key="6">
    <source>
        <dbReference type="EMBL" id="KAK9108533.1"/>
    </source>
</evidence>
<dbReference type="Proteomes" id="UP001420932">
    <property type="component" value="Unassembled WGS sequence"/>
</dbReference>
<sequence>MEASHLLMNLLLPPIIIITILLVFPIYFFYTIVHSFIRSFTMEDMTQKVVLITGASSGIGECLAYEYAKRGARLALVARRETMLKEVAKKARAMGSPDVIISCADVANSDHCKRFVEETISHFGRLDHLVNNAGISSSFYFEEASNLTNAVPVMNVNYWGSVYATHFSLPHLKKTKGKIAANASSSAWLYGPHMSMYSASKAAMMSFYETLRVELGPTVTITTISLGFVESEMIEGKHIGLDGKVVVDPSRKDAVAHFFPIMKAKESARLIVDGVCRGDRDVTDPSWLRALYLCKVVAPEVLEWVMRFFFIAVIRRMESFEKRKNGIEAKKVF</sequence>
<comment type="subcellular location">
    <subcellularLocation>
        <location evidence="1">Membrane</location>
        <topology evidence="1">Single-pass type II membrane protein</topology>
    </subcellularLocation>
</comment>
<dbReference type="InterPro" id="IPR036291">
    <property type="entry name" value="NAD(P)-bd_dom_sf"/>
</dbReference>
<evidence type="ECO:0000313" key="7">
    <source>
        <dbReference type="Proteomes" id="UP001420932"/>
    </source>
</evidence>
<gene>
    <name evidence="6" type="ORF">Syun_024544</name>
</gene>
<keyword evidence="5" id="KW-1133">Transmembrane helix</keyword>
<accession>A0AAP0NIG8</accession>
<dbReference type="PANTHER" id="PTHR43391">
    <property type="entry name" value="RETINOL DEHYDROGENASE-RELATED"/>
    <property type="match status" value="1"/>
</dbReference>
<reference evidence="6 7" key="1">
    <citation type="submission" date="2024-01" db="EMBL/GenBank/DDBJ databases">
        <title>Genome assemblies of Stephania.</title>
        <authorList>
            <person name="Yang L."/>
        </authorList>
    </citation>
    <scope>NUCLEOTIDE SEQUENCE [LARGE SCALE GENOMIC DNA]</scope>
    <source>
        <strain evidence="6">YNDBR</strain>
        <tissue evidence="6">Leaf</tissue>
    </source>
</reference>
<dbReference type="EMBL" id="JBBNAF010000010">
    <property type="protein sequence ID" value="KAK9108533.1"/>
    <property type="molecule type" value="Genomic_DNA"/>
</dbReference>
<dbReference type="InterPro" id="IPR020904">
    <property type="entry name" value="Sc_DH/Rdtase_CS"/>
</dbReference>
<comment type="similarity">
    <text evidence="2 4">Belongs to the short-chain dehydrogenases/reductases (SDR) family.</text>
</comment>
<dbReference type="PANTHER" id="PTHR43391:SF89">
    <property type="entry name" value="11-BETA-HYDROXYSTEROID DEHYDROGENASE 1A-RELATED"/>
    <property type="match status" value="1"/>
</dbReference>
<dbReference type="Gene3D" id="3.40.50.720">
    <property type="entry name" value="NAD(P)-binding Rossmann-like Domain"/>
    <property type="match status" value="1"/>
</dbReference>
<dbReference type="GO" id="GO:0016491">
    <property type="term" value="F:oxidoreductase activity"/>
    <property type="evidence" value="ECO:0007669"/>
    <property type="project" value="UniProtKB-KW"/>
</dbReference>
<dbReference type="Pfam" id="PF00106">
    <property type="entry name" value="adh_short"/>
    <property type="match status" value="1"/>
</dbReference>
<evidence type="ECO:0000256" key="1">
    <source>
        <dbReference type="ARBA" id="ARBA00004606"/>
    </source>
</evidence>
<keyword evidence="7" id="KW-1185">Reference proteome</keyword>
<dbReference type="NCBIfam" id="NF004825">
    <property type="entry name" value="PRK06181.1"/>
    <property type="match status" value="1"/>
</dbReference>
<evidence type="ECO:0000256" key="2">
    <source>
        <dbReference type="ARBA" id="ARBA00006484"/>
    </source>
</evidence>
<keyword evidence="5" id="KW-0472">Membrane</keyword>
<dbReference type="AlphaFoldDB" id="A0AAP0NIG8"/>
<dbReference type="GO" id="GO:0005829">
    <property type="term" value="C:cytosol"/>
    <property type="evidence" value="ECO:0007669"/>
    <property type="project" value="TreeGrafter"/>
</dbReference>
<dbReference type="PRINTS" id="PR00081">
    <property type="entry name" value="GDHRDH"/>
</dbReference>
<evidence type="ECO:0000256" key="4">
    <source>
        <dbReference type="RuleBase" id="RU000363"/>
    </source>
</evidence>
<organism evidence="6 7">
    <name type="scientific">Stephania yunnanensis</name>
    <dbReference type="NCBI Taxonomy" id="152371"/>
    <lineage>
        <taxon>Eukaryota</taxon>
        <taxon>Viridiplantae</taxon>
        <taxon>Streptophyta</taxon>
        <taxon>Embryophyta</taxon>
        <taxon>Tracheophyta</taxon>
        <taxon>Spermatophyta</taxon>
        <taxon>Magnoliopsida</taxon>
        <taxon>Ranunculales</taxon>
        <taxon>Menispermaceae</taxon>
        <taxon>Menispermoideae</taxon>
        <taxon>Cissampelideae</taxon>
        <taxon>Stephania</taxon>
    </lineage>
</organism>